<feature type="compositionally biased region" description="Acidic residues" evidence="5">
    <location>
        <begin position="11"/>
        <end position="21"/>
    </location>
</feature>
<dbReference type="OrthoDB" id="1873329at2759"/>
<evidence type="ECO:0000313" key="8">
    <source>
        <dbReference type="Proteomes" id="UP000245207"/>
    </source>
</evidence>
<dbReference type="Pfam" id="PF14372">
    <property type="entry name" value="hAT-like_RNase-H"/>
    <property type="match status" value="1"/>
</dbReference>
<feature type="domain" description="BED-type" evidence="6">
    <location>
        <begin position="44"/>
        <end position="104"/>
    </location>
</feature>
<dbReference type="EMBL" id="PKPP01000057">
    <property type="protein sequence ID" value="PWA98617.1"/>
    <property type="molecule type" value="Genomic_DNA"/>
</dbReference>
<dbReference type="PANTHER" id="PTHR23272">
    <property type="entry name" value="BED FINGER-RELATED"/>
    <property type="match status" value="1"/>
</dbReference>
<reference evidence="7 8" key="1">
    <citation type="journal article" date="2018" name="Mol. Plant">
        <title>The genome of Artemisia annua provides insight into the evolution of Asteraceae family and artemisinin biosynthesis.</title>
        <authorList>
            <person name="Shen Q."/>
            <person name="Zhang L."/>
            <person name="Liao Z."/>
            <person name="Wang S."/>
            <person name="Yan T."/>
            <person name="Shi P."/>
            <person name="Liu M."/>
            <person name="Fu X."/>
            <person name="Pan Q."/>
            <person name="Wang Y."/>
            <person name="Lv Z."/>
            <person name="Lu X."/>
            <person name="Zhang F."/>
            <person name="Jiang W."/>
            <person name="Ma Y."/>
            <person name="Chen M."/>
            <person name="Hao X."/>
            <person name="Li L."/>
            <person name="Tang Y."/>
            <person name="Lv G."/>
            <person name="Zhou Y."/>
            <person name="Sun X."/>
            <person name="Brodelius P.E."/>
            <person name="Rose J.K.C."/>
            <person name="Tang K."/>
        </authorList>
    </citation>
    <scope>NUCLEOTIDE SEQUENCE [LARGE SCALE GENOMIC DNA]</scope>
    <source>
        <strain evidence="8">cv. Huhao1</strain>
        <tissue evidence="7">Leaf</tissue>
    </source>
</reference>
<dbReference type="InterPro" id="IPR003656">
    <property type="entry name" value="Znf_BED"/>
</dbReference>
<dbReference type="Pfam" id="PF02892">
    <property type="entry name" value="zf-BED"/>
    <property type="match status" value="1"/>
</dbReference>
<dbReference type="PROSITE" id="PS50808">
    <property type="entry name" value="ZF_BED"/>
    <property type="match status" value="1"/>
</dbReference>
<dbReference type="SUPFAM" id="SSF57667">
    <property type="entry name" value="beta-beta-alpha zinc fingers"/>
    <property type="match status" value="1"/>
</dbReference>
<dbReference type="Proteomes" id="UP000245207">
    <property type="component" value="Unassembled WGS sequence"/>
</dbReference>
<keyword evidence="2 4" id="KW-0863">Zinc-finger</keyword>
<evidence type="ECO:0000256" key="3">
    <source>
        <dbReference type="ARBA" id="ARBA00022833"/>
    </source>
</evidence>
<dbReference type="InterPro" id="IPR012337">
    <property type="entry name" value="RNaseH-like_sf"/>
</dbReference>
<dbReference type="InterPro" id="IPR036236">
    <property type="entry name" value="Znf_C2H2_sf"/>
</dbReference>
<comment type="caution">
    <text evidence="7">The sequence shown here is derived from an EMBL/GenBank/DDBJ whole genome shotgun (WGS) entry which is preliminary data.</text>
</comment>
<evidence type="ECO:0000256" key="2">
    <source>
        <dbReference type="ARBA" id="ARBA00022771"/>
    </source>
</evidence>
<feature type="compositionally biased region" description="Polar residues" evidence="5">
    <location>
        <begin position="26"/>
        <end position="36"/>
    </location>
</feature>
<feature type="region of interest" description="Disordered" evidence="5">
    <location>
        <begin position="1"/>
        <end position="42"/>
    </location>
</feature>
<proteinExistence type="predicted"/>
<dbReference type="InterPro" id="IPR025525">
    <property type="entry name" value="hAT-like_transposase_RNase-H"/>
</dbReference>
<dbReference type="STRING" id="35608.A0A2U1QKY4"/>
<keyword evidence="1" id="KW-0479">Metal-binding</keyword>
<dbReference type="SMART" id="SM00614">
    <property type="entry name" value="ZnF_BED"/>
    <property type="match status" value="1"/>
</dbReference>
<organism evidence="7 8">
    <name type="scientific">Artemisia annua</name>
    <name type="common">Sweet wormwood</name>
    <dbReference type="NCBI Taxonomy" id="35608"/>
    <lineage>
        <taxon>Eukaryota</taxon>
        <taxon>Viridiplantae</taxon>
        <taxon>Streptophyta</taxon>
        <taxon>Embryophyta</taxon>
        <taxon>Tracheophyta</taxon>
        <taxon>Spermatophyta</taxon>
        <taxon>Magnoliopsida</taxon>
        <taxon>eudicotyledons</taxon>
        <taxon>Gunneridae</taxon>
        <taxon>Pentapetalae</taxon>
        <taxon>asterids</taxon>
        <taxon>campanulids</taxon>
        <taxon>Asterales</taxon>
        <taxon>Asteraceae</taxon>
        <taxon>Asteroideae</taxon>
        <taxon>Anthemideae</taxon>
        <taxon>Artemisiinae</taxon>
        <taxon>Artemisia</taxon>
    </lineage>
</organism>
<evidence type="ECO:0000313" key="7">
    <source>
        <dbReference type="EMBL" id="PWA98617.1"/>
    </source>
</evidence>
<keyword evidence="3" id="KW-0862">Zinc</keyword>
<feature type="compositionally biased region" description="Polar residues" evidence="5">
    <location>
        <begin position="219"/>
        <end position="235"/>
    </location>
</feature>
<accession>A0A2U1QKY4</accession>
<dbReference type="AlphaFoldDB" id="A0A2U1QKY4"/>
<dbReference type="GO" id="GO:0008270">
    <property type="term" value="F:zinc ion binding"/>
    <property type="evidence" value="ECO:0007669"/>
    <property type="project" value="UniProtKB-KW"/>
</dbReference>
<sequence>MDNGDAHPMNIDDDESDDSIEEIGKPTQSEGVASTSRPKKRKRKLISPVWDYFELIDQDPNKPDEPLVCKCKKCNKIYSAESYSGTGNLKRHLKICLKSTTRDIGQYMISSNKGVIGARNSNFNQGKFRELLVHALVKELQSPDAYMRKIADQMYTKFKKYWADFNLLLAVAVVFDPRYKYSFLGFSYAKLYGKDSPQLAKVKQVLDGVFDEYNLASKNATSSTSGGGSEMNSQVDEGDGGTSQSILEEFDLFDKTESSSSTKKQRELDFYLDEPRAATTFETWCCGIFLKAL</sequence>
<feature type="region of interest" description="Disordered" evidence="5">
    <location>
        <begin position="219"/>
        <end position="242"/>
    </location>
</feature>
<gene>
    <name evidence="7" type="ORF">CTI12_AA016200</name>
</gene>
<name>A0A2U1QKY4_ARTAN</name>
<evidence type="ECO:0000259" key="6">
    <source>
        <dbReference type="PROSITE" id="PS50808"/>
    </source>
</evidence>
<evidence type="ECO:0000256" key="4">
    <source>
        <dbReference type="PROSITE-ProRule" id="PRU00027"/>
    </source>
</evidence>
<dbReference type="GO" id="GO:0003677">
    <property type="term" value="F:DNA binding"/>
    <property type="evidence" value="ECO:0007669"/>
    <property type="project" value="InterPro"/>
</dbReference>
<keyword evidence="8" id="KW-1185">Reference proteome</keyword>
<evidence type="ECO:0000256" key="1">
    <source>
        <dbReference type="ARBA" id="ARBA00022723"/>
    </source>
</evidence>
<evidence type="ECO:0000256" key="5">
    <source>
        <dbReference type="SAM" id="MobiDB-lite"/>
    </source>
</evidence>
<dbReference type="SUPFAM" id="SSF53098">
    <property type="entry name" value="Ribonuclease H-like"/>
    <property type="match status" value="1"/>
</dbReference>
<dbReference type="PANTHER" id="PTHR23272:SF192">
    <property type="entry name" value="ZINC FINGER BED DOMAIN-CONTAINING PROTEIN DAYSLEEPER-LIKE"/>
    <property type="match status" value="1"/>
</dbReference>
<protein>
    <recommendedName>
        <fullName evidence="6">BED-type domain-containing protein</fullName>
    </recommendedName>
</protein>